<keyword evidence="5 8" id="KW-0808">Transferase</keyword>
<comment type="similarity">
    <text evidence="2 8">Belongs to the EPSP synthase family.</text>
</comment>
<feature type="binding site" evidence="8">
    <location>
        <position position="393"/>
    </location>
    <ligand>
        <name>3-phosphoshikimate</name>
        <dbReference type="ChEBI" id="CHEBI:145989"/>
    </ligand>
</feature>
<dbReference type="GO" id="GO:0009423">
    <property type="term" value="P:chorismate biosynthetic process"/>
    <property type="evidence" value="ECO:0007669"/>
    <property type="project" value="UniProtKB-UniRule"/>
</dbReference>
<evidence type="ECO:0000256" key="6">
    <source>
        <dbReference type="ARBA" id="ARBA00023141"/>
    </source>
</evidence>
<evidence type="ECO:0000256" key="8">
    <source>
        <dbReference type="HAMAP-Rule" id="MF_00210"/>
    </source>
</evidence>
<gene>
    <name evidence="8 10" type="primary">aroA</name>
    <name evidence="10" type="ORF">FK531_19630</name>
</gene>
<evidence type="ECO:0000256" key="4">
    <source>
        <dbReference type="ARBA" id="ARBA00022605"/>
    </source>
</evidence>
<evidence type="ECO:0000313" key="11">
    <source>
        <dbReference type="Proteomes" id="UP000316256"/>
    </source>
</evidence>
<feature type="binding site" evidence="8">
    <location>
        <position position="83"/>
    </location>
    <ligand>
        <name>3-phosphoshikimate</name>
        <dbReference type="ChEBI" id="CHEBI:145989"/>
    </ligand>
</feature>
<evidence type="ECO:0000313" key="10">
    <source>
        <dbReference type="EMBL" id="TQF66076.1"/>
    </source>
</evidence>
<keyword evidence="6 8" id="KW-0057">Aromatic amino acid biosynthesis</keyword>
<dbReference type="PROSITE" id="PS00104">
    <property type="entry name" value="EPSP_SYNTHASE_1"/>
    <property type="match status" value="1"/>
</dbReference>
<feature type="binding site" evidence="8">
    <location>
        <position position="220"/>
    </location>
    <ligand>
        <name>3-phosphoshikimate</name>
        <dbReference type="ChEBI" id="CHEBI:145989"/>
    </ligand>
</feature>
<dbReference type="OrthoDB" id="9809920at2"/>
<dbReference type="PIRSF" id="PIRSF000505">
    <property type="entry name" value="EPSPS"/>
    <property type="match status" value="1"/>
</dbReference>
<feature type="binding site" evidence="8">
    <location>
        <position position="463"/>
    </location>
    <ligand>
        <name>phosphoenolpyruvate</name>
        <dbReference type="ChEBI" id="CHEBI:58702"/>
    </ligand>
</feature>
<comment type="caution">
    <text evidence="8">Lacks conserved residue(s) required for the propagation of feature annotation.</text>
</comment>
<evidence type="ECO:0000256" key="7">
    <source>
        <dbReference type="ARBA" id="ARBA00044633"/>
    </source>
</evidence>
<comment type="function">
    <text evidence="8">Catalyzes the transfer of the enolpyruvyl moiety of phosphoenolpyruvate (PEP) to the 5-hydroxyl of shikimate-3-phosphate (S3P) to produce enolpyruvyl shikimate-3-phosphate and inorganic phosphate.</text>
</comment>
<dbReference type="Pfam" id="PF00275">
    <property type="entry name" value="EPSP_synthase"/>
    <property type="match status" value="1"/>
</dbReference>
<dbReference type="UniPathway" id="UPA00053">
    <property type="reaction ID" value="UER00089"/>
</dbReference>
<comment type="subcellular location">
    <subcellularLocation>
        <location evidence="8">Cytoplasm</location>
    </subcellularLocation>
</comment>
<feature type="binding site" evidence="8">
    <location>
        <position position="78"/>
    </location>
    <ligand>
        <name>3-phosphoshikimate</name>
        <dbReference type="ChEBI" id="CHEBI:145989"/>
    </ligand>
</feature>
<evidence type="ECO:0000259" key="9">
    <source>
        <dbReference type="Pfam" id="PF00275"/>
    </source>
</evidence>
<dbReference type="GO" id="GO:0003866">
    <property type="term" value="F:3-phosphoshikimate 1-carboxyvinyltransferase activity"/>
    <property type="evidence" value="ECO:0007669"/>
    <property type="project" value="UniProtKB-UniRule"/>
</dbReference>
<dbReference type="InterPro" id="IPR036968">
    <property type="entry name" value="Enolpyruvate_Tfrase_sf"/>
</dbReference>
<dbReference type="PANTHER" id="PTHR21090">
    <property type="entry name" value="AROM/DEHYDROQUINATE SYNTHASE"/>
    <property type="match status" value="1"/>
</dbReference>
<name>A0A541B175_9NOCA</name>
<dbReference type="FunFam" id="3.65.10.10:FF:000011">
    <property type="entry name" value="3-phosphoshikimate 1-carboxyvinyltransferase"/>
    <property type="match status" value="1"/>
</dbReference>
<protein>
    <recommendedName>
        <fullName evidence="8">3-phosphoshikimate 1-carboxyvinyltransferase</fullName>
        <ecNumber evidence="8">2.5.1.19</ecNumber>
    </recommendedName>
    <alternativeName>
        <fullName evidence="8">5-enolpyruvylshikimate-3-phosphate synthase</fullName>
        <shortName evidence="8">EPSP synthase</shortName>
        <shortName evidence="8">EPSPS</shortName>
    </alternativeName>
</protein>
<dbReference type="EMBL" id="VIGH01000009">
    <property type="protein sequence ID" value="TQF66076.1"/>
    <property type="molecule type" value="Genomic_DNA"/>
</dbReference>
<evidence type="ECO:0000256" key="2">
    <source>
        <dbReference type="ARBA" id="ARBA00009948"/>
    </source>
</evidence>
<dbReference type="Gene3D" id="3.65.10.10">
    <property type="entry name" value="Enolpyruvate transferase domain"/>
    <property type="match status" value="2"/>
</dbReference>
<dbReference type="InterPro" id="IPR001986">
    <property type="entry name" value="Enolpyruvate_Tfrase_dom"/>
</dbReference>
<dbReference type="GO" id="GO:0009073">
    <property type="term" value="P:aromatic amino acid family biosynthetic process"/>
    <property type="evidence" value="ECO:0007669"/>
    <property type="project" value="UniProtKB-KW"/>
</dbReference>
<feature type="binding site" evidence="8">
    <location>
        <position position="148"/>
    </location>
    <ligand>
        <name>phosphoenolpyruvate</name>
        <dbReference type="ChEBI" id="CHEBI:58702"/>
    </ligand>
</feature>
<feature type="binding site" evidence="8">
    <location>
        <position position="248"/>
    </location>
    <ligand>
        <name>3-phosphoshikimate</name>
        <dbReference type="ChEBI" id="CHEBI:145989"/>
    </ligand>
</feature>
<accession>A0A541B175</accession>
<dbReference type="HAMAP" id="MF_00210">
    <property type="entry name" value="EPSP_synth"/>
    <property type="match status" value="1"/>
</dbReference>
<feature type="binding site" evidence="8">
    <location>
        <position position="78"/>
    </location>
    <ligand>
        <name>phosphoenolpyruvate</name>
        <dbReference type="ChEBI" id="CHEBI:58702"/>
    </ligand>
</feature>
<comment type="caution">
    <text evidence="10">The sequence shown here is derived from an EMBL/GenBank/DDBJ whole genome shotgun (WGS) entry which is preliminary data.</text>
</comment>
<feature type="binding site" evidence="8">
    <location>
        <position position="221"/>
    </location>
    <ligand>
        <name>phosphoenolpyruvate</name>
        <dbReference type="ChEBI" id="CHEBI:58702"/>
    </ligand>
</feature>
<dbReference type="InterPro" id="IPR006264">
    <property type="entry name" value="EPSP_synthase"/>
</dbReference>
<feature type="binding site" evidence="8">
    <location>
        <position position="176"/>
    </location>
    <ligand>
        <name>phosphoenolpyruvate</name>
        <dbReference type="ChEBI" id="CHEBI:58702"/>
    </ligand>
</feature>
<dbReference type="GO" id="GO:0008652">
    <property type="term" value="P:amino acid biosynthetic process"/>
    <property type="evidence" value="ECO:0007669"/>
    <property type="project" value="UniProtKB-KW"/>
</dbReference>
<feature type="binding site" evidence="8">
    <location>
        <position position="219"/>
    </location>
    <ligand>
        <name>3-phosphoshikimate</name>
        <dbReference type="ChEBI" id="CHEBI:145989"/>
    </ligand>
</feature>
<feature type="binding site" evidence="8">
    <location>
        <position position="221"/>
    </location>
    <ligand>
        <name>3-phosphoshikimate</name>
        <dbReference type="ChEBI" id="CHEBI:145989"/>
    </ligand>
</feature>
<dbReference type="CDD" id="cd01556">
    <property type="entry name" value="EPSP_synthase"/>
    <property type="match status" value="1"/>
</dbReference>
<keyword evidence="11" id="KW-1185">Reference proteome</keyword>
<evidence type="ECO:0000256" key="3">
    <source>
        <dbReference type="ARBA" id="ARBA00022490"/>
    </source>
</evidence>
<feature type="binding site" evidence="8">
    <location>
        <position position="366"/>
    </location>
    <ligand>
        <name>3-phosphoshikimate</name>
        <dbReference type="ChEBI" id="CHEBI:145989"/>
    </ligand>
</feature>
<feature type="binding site" evidence="8">
    <location>
        <position position="79"/>
    </location>
    <ligand>
        <name>3-phosphoshikimate</name>
        <dbReference type="ChEBI" id="CHEBI:145989"/>
    </ligand>
</feature>
<keyword evidence="3 8" id="KW-0963">Cytoplasm</keyword>
<keyword evidence="4 8" id="KW-0028">Amino-acid biosynthesis</keyword>
<proteinExistence type="inferred from homology"/>
<dbReference type="InterPro" id="IPR013792">
    <property type="entry name" value="RNA3'P_cycl/enolpyr_Trfase_a/b"/>
</dbReference>
<comment type="catalytic activity">
    <reaction evidence="7">
        <text>3-phosphoshikimate + phosphoenolpyruvate = 5-O-(1-carboxyvinyl)-3-phosphoshikimate + phosphate</text>
        <dbReference type="Rhea" id="RHEA:21256"/>
        <dbReference type="ChEBI" id="CHEBI:43474"/>
        <dbReference type="ChEBI" id="CHEBI:57701"/>
        <dbReference type="ChEBI" id="CHEBI:58702"/>
        <dbReference type="ChEBI" id="CHEBI:145989"/>
        <dbReference type="EC" id="2.5.1.19"/>
    </reaction>
    <physiologicalReaction direction="left-to-right" evidence="7">
        <dbReference type="Rhea" id="RHEA:21257"/>
    </physiologicalReaction>
</comment>
<comment type="subunit">
    <text evidence="8">Monomer.</text>
</comment>
<evidence type="ECO:0000256" key="5">
    <source>
        <dbReference type="ARBA" id="ARBA00022679"/>
    </source>
</evidence>
<feature type="active site" description="Proton acceptor" evidence="8">
    <location>
        <position position="366"/>
    </location>
</feature>
<dbReference type="NCBIfam" id="TIGR01356">
    <property type="entry name" value="aroA"/>
    <property type="match status" value="1"/>
</dbReference>
<evidence type="ECO:0000256" key="1">
    <source>
        <dbReference type="ARBA" id="ARBA00004811"/>
    </source>
</evidence>
<feature type="binding site" evidence="8">
    <location>
        <position position="438"/>
    </location>
    <ligand>
        <name>phosphoenolpyruvate</name>
        <dbReference type="ChEBI" id="CHEBI:58702"/>
    </ligand>
</feature>
<dbReference type="Proteomes" id="UP000316256">
    <property type="component" value="Unassembled WGS sequence"/>
</dbReference>
<dbReference type="PROSITE" id="PS00885">
    <property type="entry name" value="EPSP_SYNTHASE_2"/>
    <property type="match status" value="1"/>
</dbReference>
<dbReference type="PANTHER" id="PTHR21090:SF5">
    <property type="entry name" value="PENTAFUNCTIONAL AROM POLYPEPTIDE"/>
    <property type="match status" value="1"/>
</dbReference>
<dbReference type="SUPFAM" id="SSF55205">
    <property type="entry name" value="EPT/RTPC-like"/>
    <property type="match status" value="1"/>
</dbReference>
<reference evidence="10 11" key="1">
    <citation type="submission" date="2019-06" db="EMBL/GenBank/DDBJ databases">
        <title>Rhodococcus spaelei sp. nov., isolated from a cave.</title>
        <authorList>
            <person name="Lee S.D."/>
        </authorList>
    </citation>
    <scope>NUCLEOTIDE SEQUENCE [LARGE SCALE GENOMIC DNA]</scope>
    <source>
        <strain evidence="10 11">C9-5</strain>
    </source>
</reference>
<sequence length="483" mass="49992">MPAHHGQHRVGGRDVVVLGRLARTGARLVDRVQFHRQQGRVHRGRISAAHGTIVRVSLWRAPLAESPVHATVTLPGSKSITNRALILAAIAAGPSTVTGALRSRDTDLMIDALRALGVGIDEVDGSPTTLRVTPGPLGAATVDCGLAGTVMRFLPPVAALADGLVSFDGDEQARTRPLGTILEALRGLGVSIDGDGLPFAVTGHGAVAGGEVTIDASGSSQFVSGLLLSAARFERGVTVHHDGTSVPSMPHIDMTVEMLRAAGVRVQTPADGEANTWRVWAGPVTAVDWVVEPDLSNATPFLSAAAVTAGTVSVPLWPSSTTQPGDAIRGILTEMGCTVSLHDSLLTVTGPTTLRGIDVDLHDVGELTPTVAALAALADSPSTLRGIAHLRGHETDRLAALSAEINGLGGAVTETEDGLRIEPRRLHAGTWRSYADHRMATAGAILGLVVPGVDIDDVGTTAKTLPGFEKLWETMLGPIGAPS</sequence>
<organism evidence="10 11">
    <name type="scientific">Rhodococcus spelaei</name>
    <dbReference type="NCBI Taxonomy" id="2546320"/>
    <lineage>
        <taxon>Bacteria</taxon>
        <taxon>Bacillati</taxon>
        <taxon>Actinomycetota</taxon>
        <taxon>Actinomycetes</taxon>
        <taxon>Mycobacteriales</taxon>
        <taxon>Nocardiaceae</taxon>
        <taxon>Rhodococcus</taxon>
    </lineage>
</organism>
<dbReference type="GO" id="GO:0005737">
    <property type="term" value="C:cytoplasm"/>
    <property type="evidence" value="ECO:0007669"/>
    <property type="project" value="UniProtKB-SubCell"/>
</dbReference>
<feature type="binding site" evidence="8">
    <location>
        <position position="397"/>
    </location>
    <ligand>
        <name>phosphoenolpyruvate</name>
        <dbReference type="ChEBI" id="CHEBI:58702"/>
    </ligand>
</feature>
<comment type="pathway">
    <text evidence="1 8">Metabolic intermediate biosynthesis; chorismate biosynthesis; chorismate from D-erythrose 4-phosphate and phosphoenolpyruvate: step 6/7.</text>
</comment>
<feature type="domain" description="Enolpyruvate transferase" evidence="9">
    <location>
        <begin position="66"/>
        <end position="470"/>
    </location>
</feature>
<dbReference type="AlphaFoldDB" id="A0A541B175"/>
<dbReference type="InterPro" id="IPR023193">
    <property type="entry name" value="EPSP_synthase_CS"/>
</dbReference>
<dbReference type="FunFam" id="3.65.10.10:FF:000010">
    <property type="entry name" value="3-phosphoshikimate 1-carboxyvinyltransferase"/>
    <property type="match status" value="1"/>
</dbReference>
<dbReference type="EC" id="2.5.1.19" evidence="8"/>